<feature type="compositionally biased region" description="Basic residues" evidence="2">
    <location>
        <begin position="610"/>
        <end position="620"/>
    </location>
</feature>
<dbReference type="GO" id="GO:0030686">
    <property type="term" value="C:90S preribosome"/>
    <property type="evidence" value="ECO:0007669"/>
    <property type="project" value="TreeGrafter"/>
</dbReference>
<feature type="compositionally biased region" description="Basic and acidic residues" evidence="2">
    <location>
        <begin position="467"/>
        <end position="479"/>
    </location>
</feature>
<evidence type="ECO:0000313" key="5">
    <source>
        <dbReference type="Proteomes" id="UP000298493"/>
    </source>
</evidence>
<dbReference type="STRING" id="86259.A0A4Z1P6B6"/>
<reference evidence="4 5" key="1">
    <citation type="submission" date="2019-04" db="EMBL/GenBank/DDBJ databases">
        <title>High contiguity whole genome sequence and gene annotation resource for two Venturia nashicola isolates.</title>
        <authorList>
            <person name="Prokchorchik M."/>
            <person name="Won K."/>
            <person name="Lee Y."/>
            <person name="Choi E.D."/>
            <person name="Segonzac C."/>
            <person name="Sohn K.H."/>
        </authorList>
    </citation>
    <scope>NUCLEOTIDE SEQUENCE [LARGE SCALE GENOMIC DNA]</scope>
    <source>
        <strain evidence="4 5">PRI2</strain>
    </source>
</reference>
<proteinExistence type="inferred from homology"/>
<feature type="compositionally biased region" description="Basic and acidic residues" evidence="2">
    <location>
        <begin position="292"/>
        <end position="332"/>
    </location>
</feature>
<feature type="region of interest" description="Disordered" evidence="2">
    <location>
        <begin position="251"/>
        <end position="332"/>
    </location>
</feature>
<feature type="compositionally biased region" description="Acidic residues" evidence="2">
    <location>
        <begin position="27"/>
        <end position="42"/>
    </location>
</feature>
<organism evidence="4 5">
    <name type="scientific">Venturia nashicola</name>
    <dbReference type="NCBI Taxonomy" id="86259"/>
    <lineage>
        <taxon>Eukaryota</taxon>
        <taxon>Fungi</taxon>
        <taxon>Dikarya</taxon>
        <taxon>Ascomycota</taxon>
        <taxon>Pezizomycotina</taxon>
        <taxon>Dothideomycetes</taxon>
        <taxon>Pleosporomycetidae</taxon>
        <taxon>Venturiales</taxon>
        <taxon>Venturiaceae</taxon>
        <taxon>Venturia</taxon>
    </lineage>
</organism>
<dbReference type="GO" id="GO:0005730">
    <property type="term" value="C:nucleolus"/>
    <property type="evidence" value="ECO:0007669"/>
    <property type="project" value="TreeGrafter"/>
</dbReference>
<evidence type="ECO:0000256" key="1">
    <source>
        <dbReference type="ARBA" id="ARBA00007473"/>
    </source>
</evidence>
<feature type="compositionally biased region" description="Basic and acidic residues" evidence="2">
    <location>
        <begin position="412"/>
        <end position="426"/>
    </location>
</feature>
<dbReference type="Pfam" id="PF12936">
    <property type="entry name" value="Kri1_C"/>
    <property type="match status" value="1"/>
</dbReference>
<dbReference type="Pfam" id="PF05178">
    <property type="entry name" value="Kri1"/>
    <property type="match status" value="1"/>
</dbReference>
<keyword evidence="5" id="KW-1185">Reference proteome</keyword>
<dbReference type="AlphaFoldDB" id="A0A4Z1P6B6"/>
<dbReference type="Proteomes" id="UP000298493">
    <property type="component" value="Unassembled WGS sequence"/>
</dbReference>
<comment type="similarity">
    <text evidence="1">Belongs to the KRI1 family.</text>
</comment>
<name>A0A4Z1P6B6_9PEZI</name>
<accession>A0A4Z1P6B6</accession>
<feature type="compositionally biased region" description="Acidic residues" evidence="2">
    <location>
        <begin position="83"/>
        <end position="99"/>
    </location>
</feature>
<dbReference type="GO" id="GO:0000447">
    <property type="term" value="P:endonucleolytic cleavage in ITS1 to separate SSU-rRNA from 5.8S rRNA and LSU-rRNA from tricistronic rRNA transcript (SSU-rRNA, 5.8S rRNA, LSU-rRNA)"/>
    <property type="evidence" value="ECO:0007669"/>
    <property type="project" value="TreeGrafter"/>
</dbReference>
<comment type="caution">
    <text evidence="4">The sequence shown here is derived from an EMBL/GenBank/DDBJ whole genome shotgun (WGS) entry which is preliminary data.</text>
</comment>
<evidence type="ECO:0000256" key="2">
    <source>
        <dbReference type="SAM" id="MobiDB-lite"/>
    </source>
</evidence>
<dbReference type="PANTHER" id="PTHR14490:SF5">
    <property type="entry name" value="PROTEIN KRI1 HOMOLOG"/>
    <property type="match status" value="1"/>
</dbReference>
<dbReference type="InterPro" id="IPR018034">
    <property type="entry name" value="Kri1"/>
</dbReference>
<gene>
    <name evidence="4" type="ORF">E6O75_ATG02858</name>
</gene>
<dbReference type="InterPro" id="IPR024626">
    <property type="entry name" value="Kri1-like_C"/>
</dbReference>
<feature type="domain" description="Kri1-like C-terminal" evidence="3">
    <location>
        <begin position="482"/>
        <end position="567"/>
    </location>
</feature>
<dbReference type="EMBL" id="SNSC02000005">
    <property type="protein sequence ID" value="TID24493.1"/>
    <property type="molecule type" value="Genomic_DNA"/>
</dbReference>
<feature type="region of interest" description="Disordered" evidence="2">
    <location>
        <begin position="387"/>
        <end position="479"/>
    </location>
</feature>
<dbReference type="PANTHER" id="PTHR14490">
    <property type="entry name" value="ZINC FINGER, ZZ TYPE"/>
    <property type="match status" value="1"/>
</dbReference>
<protein>
    <submittedName>
        <fullName evidence="4">Protein KRI1</fullName>
    </submittedName>
</protein>
<feature type="compositionally biased region" description="Acidic residues" evidence="2">
    <location>
        <begin position="442"/>
        <end position="453"/>
    </location>
</feature>
<feature type="compositionally biased region" description="Acidic residues" evidence="2">
    <location>
        <begin position="592"/>
        <end position="601"/>
    </location>
</feature>
<feature type="region of interest" description="Disordered" evidence="2">
    <location>
        <begin position="592"/>
        <end position="620"/>
    </location>
</feature>
<sequence>MSAVASRKRQNAEPHLGPSKKIKILQDDDESQSDSDSDEEETLNINPEFAKRFEHNKKRAELHRLEEKYGKSNGAGRPRPRDDEDDTDTDFESEDDDGELATVALDSEILATLQAIRSKDPRVYDDKAKFYNDIGEEKRSPEIVKKDKPMFLKDYHRKTLLEGQGEDEKVPKTYVQEQEALKRDLVDAIHAETDKDSDSDDGAGDGFLLAKKIIPAEKEKPTIPDLAIAEREPETFLSNFLASRAWVPTESSRFANLESDDEEEDKKAEEWEDAYNLRFENPEVSNQKLTSHAREAAAKYSARREEVSGRKKQREKEREKKEEQRKERQAERLRLRKLRVEEMESRVQKIREAAGLKGKSVRLEEWSSVLEDDWNDDKFDEEMRKHFGDAYYDEDDDVDTKSSSKKKKKEPKKPTWDDDLDIKDLVPDFESDSEPASAIALSDDDEDNGEDDPALTGSTTRRNHKKEKADAKAAARRDRRLIEQLVDQSLPLETAASSSKNFTPFRYRETSPVTFGLTPLDILVANDSQLNEFAGLKKLAAFRDPERKKMDKKKLGKKARLRQWRKDTFGTEEGPKLEGVFSPGGLKSADAMDVDQAENEEGVVKDGERKQKKKKKRGKKVVAGGVGSVVIKSSTKPSSSPTAQLIANYLMEQPSVTPPHADWSIVSSMYKYINDFTWHRELGTPQVWFLCSQPKSIPTACKDRKKRIAFADPDPHPYTWDSTQWLPSSGIGFCSSFFDPKNPLLNRFLFSKKDEEWCKGKTWDDYYNVGFLAVELFVGMDNYGALAKIPSRSIAWEDGLYPRLNTHGAAIPANSPVRSSASAFAAQKLKKAWDDSEIHGGPKPALQRVQNGPSFAAAAMEWYFLTLCDRSKQYNSLV</sequence>
<feature type="region of interest" description="Disordered" evidence="2">
    <location>
        <begin position="1"/>
        <end position="100"/>
    </location>
</feature>
<evidence type="ECO:0000313" key="4">
    <source>
        <dbReference type="EMBL" id="TID24493.1"/>
    </source>
</evidence>
<evidence type="ECO:0000259" key="3">
    <source>
        <dbReference type="Pfam" id="PF12936"/>
    </source>
</evidence>